<dbReference type="InterPro" id="IPR051806">
    <property type="entry name" value="HAD-like_SPP"/>
</dbReference>
<sequence>MATSASAVLLDMDGTLVDSHAVVERLWTQWSLDHGVDPAQTLAIIHGRQGQDSMALLLPDRPHEVNLAENAAMLAAETAQTEGVVAIPGAADLLAALAHEGVPYALVTSATTELATARMRAAGLPMPPVVIAAADVSRSKPDPEGFLAGAAALGVDAARCIVVEDSANGIAAGLAAGMRVISVGPHAAEAGPTWTVSDARGIHVSRDADGGAVVTLD</sequence>
<dbReference type="SFLD" id="SFLDS00003">
    <property type="entry name" value="Haloacid_Dehalogenase"/>
    <property type="match status" value="1"/>
</dbReference>
<reference evidence="1 2" key="1">
    <citation type="submission" date="2014-12" db="EMBL/GenBank/DDBJ databases">
        <title>Genome sequencing of Microbacterium hominis TPW29.</title>
        <authorList>
            <person name="Tan P.W."/>
            <person name="Chan K.-G."/>
        </authorList>
    </citation>
    <scope>NUCLEOTIDE SEQUENCE [LARGE SCALE GENOMIC DNA]</scope>
    <source>
        <strain evidence="1 2">TPW29</strain>
    </source>
</reference>
<dbReference type="EMBL" id="JWSZ01000010">
    <property type="protein sequence ID" value="KIC58052.1"/>
    <property type="molecule type" value="Genomic_DNA"/>
</dbReference>
<keyword evidence="1" id="KW-0378">Hydrolase</keyword>
<dbReference type="GO" id="GO:0050308">
    <property type="term" value="F:sugar-phosphatase activity"/>
    <property type="evidence" value="ECO:0007669"/>
    <property type="project" value="TreeGrafter"/>
</dbReference>
<dbReference type="SUPFAM" id="SSF56784">
    <property type="entry name" value="HAD-like"/>
    <property type="match status" value="1"/>
</dbReference>
<dbReference type="Gene3D" id="3.40.50.1000">
    <property type="entry name" value="HAD superfamily/HAD-like"/>
    <property type="match status" value="1"/>
</dbReference>
<evidence type="ECO:0000313" key="2">
    <source>
        <dbReference type="Proteomes" id="UP000031202"/>
    </source>
</evidence>
<dbReference type="InterPro" id="IPR036412">
    <property type="entry name" value="HAD-like_sf"/>
</dbReference>
<evidence type="ECO:0000313" key="1">
    <source>
        <dbReference type="EMBL" id="KIC58052.1"/>
    </source>
</evidence>
<dbReference type="Pfam" id="PF00702">
    <property type="entry name" value="Hydrolase"/>
    <property type="match status" value="1"/>
</dbReference>
<organism evidence="1 2">
    <name type="scientific">Microbacterium hominis</name>
    <dbReference type="NCBI Taxonomy" id="162426"/>
    <lineage>
        <taxon>Bacteria</taxon>
        <taxon>Bacillati</taxon>
        <taxon>Actinomycetota</taxon>
        <taxon>Actinomycetes</taxon>
        <taxon>Micrococcales</taxon>
        <taxon>Microbacteriaceae</taxon>
        <taxon>Microbacterium</taxon>
    </lineage>
</organism>
<dbReference type="SFLD" id="SFLDG01129">
    <property type="entry name" value="C1.5:_HAD__Beta-PGM__Phosphata"/>
    <property type="match status" value="1"/>
</dbReference>
<comment type="caution">
    <text evidence="1">The sequence shown here is derived from an EMBL/GenBank/DDBJ whole genome shotgun (WGS) entry which is preliminary data.</text>
</comment>
<gene>
    <name evidence="1" type="ORF">RM52_07280</name>
</gene>
<dbReference type="InterPro" id="IPR023198">
    <property type="entry name" value="PGP-like_dom2"/>
</dbReference>
<dbReference type="Proteomes" id="UP000031202">
    <property type="component" value="Unassembled WGS sequence"/>
</dbReference>
<proteinExistence type="predicted"/>
<name>A0A0B4CNI9_9MICO</name>
<dbReference type="PANTHER" id="PTHR43481:SF4">
    <property type="entry name" value="GLYCEROL-1-PHOSPHATE PHOSPHOHYDROLASE 1-RELATED"/>
    <property type="match status" value="1"/>
</dbReference>
<dbReference type="NCBIfam" id="TIGR01509">
    <property type="entry name" value="HAD-SF-IA-v3"/>
    <property type="match status" value="1"/>
</dbReference>
<dbReference type="Gene3D" id="1.10.150.240">
    <property type="entry name" value="Putative phosphatase, domain 2"/>
    <property type="match status" value="1"/>
</dbReference>
<protein>
    <submittedName>
        <fullName evidence="1">HAD family hydrolase</fullName>
    </submittedName>
</protein>
<dbReference type="InterPro" id="IPR023214">
    <property type="entry name" value="HAD_sf"/>
</dbReference>
<dbReference type="PANTHER" id="PTHR43481">
    <property type="entry name" value="FRUCTOSE-1-PHOSPHATE PHOSPHATASE"/>
    <property type="match status" value="1"/>
</dbReference>
<dbReference type="InterPro" id="IPR006439">
    <property type="entry name" value="HAD-SF_hydro_IA"/>
</dbReference>
<accession>A0A0B4CNI9</accession>
<dbReference type="AlphaFoldDB" id="A0A0B4CNI9"/>